<gene>
    <name evidence="3" type="ORF">Q8814_16110</name>
</gene>
<keyword evidence="2" id="KW-0472">Membrane</keyword>
<keyword evidence="2" id="KW-0812">Transmembrane</keyword>
<sequence length="276" mass="28424">MALDRGGILVVAIVATLAGLGILLFRNSDPGSDGAVAASPPVSTVTITASASSSAARPAPSSAPAPRGLPNNGILKVGTDIAPGEYAIRPTSSSGAYWERLSCLTGDFSCILANDNVQGNGYLTVLSSDIALRIDSLELIPTGNPAPATTPPTAPPTGSPPSAPTLDNTDRQGFVGVPQARCNHTNPAVAVGRTTESLVVVCETGAGRYYYKGVRLRDGAAIEIDDPVATDDGFTATNAGVQYRISSSSLLITKGSDLLAEEPMLQYWSQWPVRVS</sequence>
<evidence type="ECO:0008006" key="5">
    <source>
        <dbReference type="Google" id="ProtNLM"/>
    </source>
</evidence>
<feature type="transmembrane region" description="Helical" evidence="2">
    <location>
        <begin position="6"/>
        <end position="25"/>
    </location>
</feature>
<organism evidence="3 4">
    <name type="scientific">Rhodococcus chondri</name>
    <dbReference type="NCBI Taxonomy" id="3065941"/>
    <lineage>
        <taxon>Bacteria</taxon>
        <taxon>Bacillati</taxon>
        <taxon>Actinomycetota</taxon>
        <taxon>Actinomycetes</taxon>
        <taxon>Mycobacteriales</taxon>
        <taxon>Nocardiaceae</taxon>
        <taxon>Rhodococcus</taxon>
    </lineage>
</organism>
<evidence type="ECO:0000256" key="1">
    <source>
        <dbReference type="SAM" id="MobiDB-lite"/>
    </source>
</evidence>
<proteinExistence type="predicted"/>
<name>A0ABU7JUL3_9NOCA</name>
<feature type="region of interest" description="Disordered" evidence="1">
    <location>
        <begin position="142"/>
        <end position="173"/>
    </location>
</feature>
<keyword evidence="2" id="KW-1133">Transmembrane helix</keyword>
<accession>A0ABU7JUL3</accession>
<comment type="caution">
    <text evidence="3">The sequence shown here is derived from an EMBL/GenBank/DDBJ whole genome shotgun (WGS) entry which is preliminary data.</text>
</comment>
<keyword evidence="4" id="KW-1185">Reference proteome</keyword>
<dbReference type="EMBL" id="JAUZMZ010000091">
    <property type="protein sequence ID" value="MEE2033624.1"/>
    <property type="molecule type" value="Genomic_DNA"/>
</dbReference>
<feature type="compositionally biased region" description="Pro residues" evidence="1">
    <location>
        <begin position="148"/>
        <end position="163"/>
    </location>
</feature>
<reference evidence="3 4" key="1">
    <citation type="submission" date="2023-08" db="EMBL/GenBank/DDBJ databases">
        <authorList>
            <person name="Girao M."/>
            <person name="Carvalho M.F."/>
        </authorList>
    </citation>
    <scope>NUCLEOTIDE SEQUENCE [LARGE SCALE GENOMIC DNA]</scope>
    <source>
        <strain evidence="3 4">CC-R104</strain>
    </source>
</reference>
<dbReference type="Proteomes" id="UP001331936">
    <property type="component" value="Unassembled WGS sequence"/>
</dbReference>
<evidence type="ECO:0000313" key="4">
    <source>
        <dbReference type="Proteomes" id="UP001331936"/>
    </source>
</evidence>
<evidence type="ECO:0000313" key="3">
    <source>
        <dbReference type="EMBL" id="MEE2033624.1"/>
    </source>
</evidence>
<protein>
    <recommendedName>
        <fullName evidence="5">Serine/threonine protein kinase</fullName>
    </recommendedName>
</protein>
<dbReference type="RefSeq" id="WP_330153019.1">
    <property type="nucleotide sequence ID" value="NZ_JAUZMZ010000091.1"/>
</dbReference>
<evidence type="ECO:0000256" key="2">
    <source>
        <dbReference type="SAM" id="Phobius"/>
    </source>
</evidence>